<accession>A0A176RZC0</accession>
<dbReference type="AlphaFoldDB" id="A0A176RZC0"/>
<name>A0A176RZC0_9GAMM</name>
<comment type="caution">
    <text evidence="1">The sequence shown here is derived from an EMBL/GenBank/DDBJ whole genome shotgun (WGS) entry which is preliminary data.</text>
</comment>
<reference evidence="1 2" key="1">
    <citation type="submission" date="2016-05" db="EMBL/GenBank/DDBJ databases">
        <title>Single-cell genome of chain-forming Candidatus Thiomargarita nelsonii and comparison to other large sulfur-oxidizing bacteria.</title>
        <authorList>
            <person name="Winkel M."/>
            <person name="Salman V."/>
            <person name="Woyke T."/>
            <person name="Schulz-Vogt H."/>
            <person name="Richter M."/>
            <person name="Flood B."/>
            <person name="Bailey J."/>
            <person name="Amann R."/>
            <person name="Mussmann M."/>
        </authorList>
    </citation>
    <scope>NUCLEOTIDE SEQUENCE [LARGE SCALE GENOMIC DNA]</scope>
    <source>
        <strain evidence="1 2">THI036</strain>
    </source>
</reference>
<organism evidence="1 2">
    <name type="scientific">Candidatus Thiomargarita nelsonii</name>
    <dbReference type="NCBI Taxonomy" id="1003181"/>
    <lineage>
        <taxon>Bacteria</taxon>
        <taxon>Pseudomonadati</taxon>
        <taxon>Pseudomonadota</taxon>
        <taxon>Gammaproteobacteria</taxon>
        <taxon>Thiotrichales</taxon>
        <taxon>Thiotrichaceae</taxon>
        <taxon>Thiomargarita</taxon>
    </lineage>
</organism>
<protein>
    <submittedName>
        <fullName evidence="1">Uncharacterized protein</fullName>
    </submittedName>
</protein>
<dbReference type="EMBL" id="LUTY01001918">
    <property type="protein sequence ID" value="OAD21039.1"/>
    <property type="molecule type" value="Genomic_DNA"/>
</dbReference>
<proteinExistence type="predicted"/>
<feature type="non-terminal residue" evidence="1">
    <location>
        <position position="65"/>
    </location>
</feature>
<keyword evidence="2" id="KW-1185">Reference proteome</keyword>
<sequence length="65" mass="7977">MRKYKVINNIQYKPTGEWSDYDFLINKYFWIKHGLKNAETIRKNNLIDIRKVIVNNDIVYWTQGR</sequence>
<dbReference type="Proteomes" id="UP000076962">
    <property type="component" value="Unassembled WGS sequence"/>
</dbReference>
<evidence type="ECO:0000313" key="1">
    <source>
        <dbReference type="EMBL" id="OAD21039.1"/>
    </source>
</evidence>
<evidence type="ECO:0000313" key="2">
    <source>
        <dbReference type="Proteomes" id="UP000076962"/>
    </source>
</evidence>
<gene>
    <name evidence="1" type="ORF">THIOM_003210</name>
</gene>